<gene>
    <name evidence="4" type="ORF">N7493_011661</name>
</gene>
<dbReference type="InterPro" id="IPR001466">
    <property type="entry name" value="Beta-lactam-related"/>
</dbReference>
<dbReference type="AlphaFoldDB" id="A0AAD6HAA0"/>
<dbReference type="InterPro" id="IPR050789">
    <property type="entry name" value="Diverse_Enzym_Activities"/>
</dbReference>
<organism evidence="4 5">
    <name type="scientific">Penicillium malachiteum</name>
    <dbReference type="NCBI Taxonomy" id="1324776"/>
    <lineage>
        <taxon>Eukaryota</taxon>
        <taxon>Fungi</taxon>
        <taxon>Dikarya</taxon>
        <taxon>Ascomycota</taxon>
        <taxon>Pezizomycotina</taxon>
        <taxon>Eurotiomycetes</taxon>
        <taxon>Eurotiomycetidae</taxon>
        <taxon>Eurotiales</taxon>
        <taxon>Aspergillaceae</taxon>
        <taxon>Penicillium</taxon>
    </lineage>
</organism>
<dbReference type="EMBL" id="JAQJAN010000023">
    <property type="protein sequence ID" value="KAJ5703272.1"/>
    <property type="molecule type" value="Genomic_DNA"/>
</dbReference>
<sequence length="300" mass="32117">MADSIESCVEAAVYAGKLNGAVICASNTTAPFVFQRTFGEPSATKLLATVATLQCVDAGLLTLDGELSSVAPELTSKQILTGFADDGTPLLEDTSRPITLRMLLSHSSGLSYHFMDQNIARWRESFVGSPTDRRNVKDLFCYPLTIQPGDGWMYGPGLNWVGRIVERVTGSTLGERMQEFMFNPLAVLGGGGEMNNRTIGDFGGHGYFLPGVDFAKVLQSLLQTIASHQAVLTGPAGAFLRVGTEPGAKVAYGLGGVLTLEEVDGWYGDLILTWGGGLTLAWFIDRQNGLCGLVAPKLRF</sequence>
<protein>
    <submittedName>
        <fullName evidence="4">Transesterase</fullName>
    </submittedName>
</protein>
<comment type="similarity">
    <text evidence="1">Belongs to the class-A beta-lactamase family.</text>
</comment>
<accession>A0AAD6HAA0</accession>
<name>A0AAD6HAA0_9EURO</name>
<dbReference type="SUPFAM" id="SSF56601">
    <property type="entry name" value="beta-lactamase/transpeptidase-like"/>
    <property type="match status" value="1"/>
</dbReference>
<dbReference type="GO" id="GO:0016787">
    <property type="term" value="F:hydrolase activity"/>
    <property type="evidence" value="ECO:0007669"/>
    <property type="project" value="UniProtKB-KW"/>
</dbReference>
<dbReference type="Pfam" id="PF00144">
    <property type="entry name" value="Beta-lactamase"/>
    <property type="match status" value="1"/>
</dbReference>
<keyword evidence="5" id="KW-1185">Reference proteome</keyword>
<evidence type="ECO:0000256" key="2">
    <source>
        <dbReference type="ARBA" id="ARBA00022801"/>
    </source>
</evidence>
<keyword evidence="2" id="KW-0378">Hydrolase</keyword>
<evidence type="ECO:0000256" key="1">
    <source>
        <dbReference type="ARBA" id="ARBA00009009"/>
    </source>
</evidence>
<comment type="caution">
    <text evidence="4">The sequence shown here is derived from an EMBL/GenBank/DDBJ whole genome shotgun (WGS) entry which is preliminary data.</text>
</comment>
<reference evidence="4" key="2">
    <citation type="submission" date="2023-01" db="EMBL/GenBank/DDBJ databases">
        <authorList>
            <person name="Petersen C."/>
        </authorList>
    </citation>
    <scope>NUCLEOTIDE SEQUENCE</scope>
    <source>
        <strain evidence="4">IBT 17514</strain>
    </source>
</reference>
<evidence type="ECO:0000313" key="4">
    <source>
        <dbReference type="EMBL" id="KAJ5703272.1"/>
    </source>
</evidence>
<dbReference type="Gene3D" id="3.40.710.10">
    <property type="entry name" value="DD-peptidase/beta-lactamase superfamily"/>
    <property type="match status" value="1"/>
</dbReference>
<proteinExistence type="inferred from homology"/>
<evidence type="ECO:0000313" key="5">
    <source>
        <dbReference type="Proteomes" id="UP001215712"/>
    </source>
</evidence>
<evidence type="ECO:0000259" key="3">
    <source>
        <dbReference type="Pfam" id="PF00144"/>
    </source>
</evidence>
<reference evidence="4" key="1">
    <citation type="journal article" date="2023" name="IMA Fungus">
        <title>Comparative genomic study of the Penicillium genus elucidates a diverse pangenome and 15 lateral gene transfer events.</title>
        <authorList>
            <person name="Petersen C."/>
            <person name="Sorensen T."/>
            <person name="Nielsen M.R."/>
            <person name="Sondergaard T.E."/>
            <person name="Sorensen J.L."/>
            <person name="Fitzpatrick D.A."/>
            <person name="Frisvad J.C."/>
            <person name="Nielsen K.L."/>
        </authorList>
    </citation>
    <scope>NUCLEOTIDE SEQUENCE</scope>
    <source>
        <strain evidence="4">IBT 17514</strain>
    </source>
</reference>
<feature type="domain" description="Beta-lactamase-related" evidence="3">
    <location>
        <begin position="42"/>
        <end position="185"/>
    </location>
</feature>
<dbReference type="PANTHER" id="PTHR43283:SF17">
    <property type="entry name" value="(LOVD), PUTATIVE (AFU_ORTHOLOGUE AFUA_5G00920)-RELATED"/>
    <property type="match status" value="1"/>
</dbReference>
<dbReference type="InterPro" id="IPR012338">
    <property type="entry name" value="Beta-lactam/transpept-like"/>
</dbReference>
<dbReference type="Proteomes" id="UP001215712">
    <property type="component" value="Unassembled WGS sequence"/>
</dbReference>
<dbReference type="PANTHER" id="PTHR43283">
    <property type="entry name" value="BETA-LACTAMASE-RELATED"/>
    <property type="match status" value="1"/>
</dbReference>